<evidence type="ECO:0000313" key="12">
    <source>
        <dbReference type="Proteomes" id="UP000015453"/>
    </source>
</evidence>
<evidence type="ECO:0000259" key="10">
    <source>
        <dbReference type="SMART" id="SM00499"/>
    </source>
</evidence>
<dbReference type="CDD" id="cd00010">
    <property type="entry name" value="AAI_LTSS"/>
    <property type="match status" value="1"/>
</dbReference>
<evidence type="ECO:0000256" key="6">
    <source>
        <dbReference type="ARBA" id="ARBA00023157"/>
    </source>
</evidence>
<evidence type="ECO:0000256" key="2">
    <source>
        <dbReference type="ARBA" id="ARBA00009748"/>
    </source>
</evidence>
<organism evidence="11 12">
    <name type="scientific">Genlisea aurea</name>
    <dbReference type="NCBI Taxonomy" id="192259"/>
    <lineage>
        <taxon>Eukaryota</taxon>
        <taxon>Viridiplantae</taxon>
        <taxon>Streptophyta</taxon>
        <taxon>Embryophyta</taxon>
        <taxon>Tracheophyta</taxon>
        <taxon>Spermatophyta</taxon>
        <taxon>Magnoliopsida</taxon>
        <taxon>eudicotyledons</taxon>
        <taxon>Gunneridae</taxon>
        <taxon>Pentapetalae</taxon>
        <taxon>asterids</taxon>
        <taxon>lamiids</taxon>
        <taxon>Lamiales</taxon>
        <taxon>Lentibulariaceae</taxon>
        <taxon>Genlisea</taxon>
    </lineage>
</organism>
<proteinExistence type="inferred from homology"/>
<keyword evidence="4" id="KW-0336">GPI-anchor</keyword>
<comment type="similarity">
    <text evidence="2">Belongs to the plant LTP family.</text>
</comment>
<comment type="caution">
    <text evidence="11">The sequence shown here is derived from an EMBL/GenBank/DDBJ whole genome shotgun (WGS) entry which is preliminary data.</text>
</comment>
<dbReference type="PANTHER" id="PTHR33044">
    <property type="entry name" value="BIFUNCTIONAL INHIBITOR/LIPID-TRANSFER PROTEIN/SEED STORAGE 2S ALBUMIN SUPERFAMILY PROTEIN-RELATED"/>
    <property type="match status" value="1"/>
</dbReference>
<dbReference type="InterPro" id="IPR043325">
    <property type="entry name" value="LTSS"/>
</dbReference>
<dbReference type="AlphaFoldDB" id="S8CBL8"/>
<evidence type="ECO:0000256" key="7">
    <source>
        <dbReference type="ARBA" id="ARBA00023180"/>
    </source>
</evidence>
<dbReference type="GO" id="GO:0098552">
    <property type="term" value="C:side of membrane"/>
    <property type="evidence" value="ECO:0007669"/>
    <property type="project" value="UniProtKB-KW"/>
</dbReference>
<keyword evidence="7" id="KW-0325">Glycoprotein</keyword>
<dbReference type="SUPFAM" id="SSF47699">
    <property type="entry name" value="Bifunctional inhibitor/lipid-transfer protein/seed storage 2S albumin"/>
    <property type="match status" value="1"/>
</dbReference>
<feature type="signal peptide" evidence="9">
    <location>
        <begin position="1"/>
        <end position="23"/>
    </location>
</feature>
<dbReference type="Proteomes" id="UP000015453">
    <property type="component" value="Unassembled WGS sequence"/>
</dbReference>
<keyword evidence="3" id="KW-1003">Cell membrane</keyword>
<keyword evidence="12" id="KW-1185">Reference proteome</keyword>
<keyword evidence="5 9" id="KW-0732">Signal</keyword>
<evidence type="ECO:0000256" key="1">
    <source>
        <dbReference type="ARBA" id="ARBA00004609"/>
    </source>
</evidence>
<evidence type="ECO:0000256" key="9">
    <source>
        <dbReference type="SAM" id="SignalP"/>
    </source>
</evidence>
<dbReference type="EMBL" id="AUSU01004944">
    <property type="protein sequence ID" value="EPS64260.1"/>
    <property type="molecule type" value="Genomic_DNA"/>
</dbReference>
<keyword evidence="8" id="KW-0449">Lipoprotein</keyword>
<feature type="chain" id="PRO_5004562037" description="Bifunctional inhibitor/plant lipid transfer protein/seed storage helical domain-containing protein" evidence="9">
    <location>
        <begin position="24"/>
        <end position="121"/>
    </location>
</feature>
<dbReference type="OrthoDB" id="911994at2759"/>
<dbReference type="PROSITE" id="PS51257">
    <property type="entry name" value="PROKAR_LIPOPROTEIN"/>
    <property type="match status" value="1"/>
</dbReference>
<name>S8CBL8_9LAMI</name>
<feature type="domain" description="Bifunctional inhibitor/plant lipid transfer protein/seed storage helical" evidence="10">
    <location>
        <begin position="31"/>
        <end position="106"/>
    </location>
</feature>
<comment type="subcellular location">
    <subcellularLocation>
        <location evidence="1">Cell membrane</location>
        <topology evidence="1">Lipid-anchor</topology>
        <topology evidence="1">GPI-anchor</topology>
    </subcellularLocation>
</comment>
<evidence type="ECO:0000256" key="4">
    <source>
        <dbReference type="ARBA" id="ARBA00022622"/>
    </source>
</evidence>
<accession>S8CBL8</accession>
<evidence type="ECO:0000256" key="3">
    <source>
        <dbReference type="ARBA" id="ARBA00022475"/>
    </source>
</evidence>
<keyword evidence="4" id="KW-0472">Membrane</keyword>
<dbReference type="GO" id="GO:0005886">
    <property type="term" value="C:plasma membrane"/>
    <property type="evidence" value="ECO:0007669"/>
    <property type="project" value="UniProtKB-SubCell"/>
</dbReference>
<evidence type="ECO:0000256" key="8">
    <source>
        <dbReference type="ARBA" id="ARBA00023288"/>
    </source>
</evidence>
<dbReference type="SMART" id="SM00499">
    <property type="entry name" value="AAI"/>
    <property type="match status" value="1"/>
</dbReference>
<evidence type="ECO:0000313" key="11">
    <source>
        <dbReference type="EMBL" id="EPS64260.1"/>
    </source>
</evidence>
<dbReference type="InterPro" id="IPR016140">
    <property type="entry name" value="Bifunc_inhib/LTP/seed_store"/>
</dbReference>
<sequence>MAPRFALLLLLLLLGCSCRLISAGDPSRSPCYDPLHSLSACSDYIFPNPAESNAPTNECCSRLESVIRNQPLCLCEVVLTDTFFIQNRAVGLPKACNLTTPPVSLCRGMDGLVFSSVKKFI</sequence>
<evidence type="ECO:0000256" key="5">
    <source>
        <dbReference type="ARBA" id="ARBA00022729"/>
    </source>
</evidence>
<dbReference type="InterPro" id="IPR036312">
    <property type="entry name" value="Bifun_inhib/LTP/seed_sf"/>
</dbReference>
<dbReference type="Gene3D" id="1.10.110.10">
    <property type="entry name" value="Plant lipid-transfer and hydrophobic proteins"/>
    <property type="match status" value="1"/>
</dbReference>
<gene>
    <name evidence="11" type="ORF">M569_10521</name>
</gene>
<reference evidence="11 12" key="1">
    <citation type="journal article" date="2013" name="BMC Genomics">
        <title>The miniature genome of a carnivorous plant Genlisea aurea contains a low number of genes and short non-coding sequences.</title>
        <authorList>
            <person name="Leushkin E.V."/>
            <person name="Sutormin R.A."/>
            <person name="Nabieva E.R."/>
            <person name="Penin A.A."/>
            <person name="Kondrashov A.S."/>
            <person name="Logacheva M.D."/>
        </authorList>
    </citation>
    <scope>NUCLEOTIDE SEQUENCE [LARGE SCALE GENOMIC DNA]</scope>
</reference>
<protein>
    <recommendedName>
        <fullName evidence="10">Bifunctional inhibitor/plant lipid transfer protein/seed storage helical domain-containing protein</fullName>
    </recommendedName>
</protein>
<keyword evidence="6" id="KW-1015">Disulfide bond</keyword>
<dbReference type="Pfam" id="PF14368">
    <property type="entry name" value="LTP_2"/>
    <property type="match status" value="1"/>
</dbReference>